<dbReference type="EMBL" id="GGEC01074131">
    <property type="protein sequence ID" value="MBX54615.1"/>
    <property type="molecule type" value="Transcribed_RNA"/>
</dbReference>
<sequence length="30" mass="3425">MIARVIKPIRIVTLFNHGSNINFLLVAAFR</sequence>
<protein>
    <submittedName>
        <fullName evidence="1">Uncharacterized protein</fullName>
    </submittedName>
</protein>
<dbReference type="AlphaFoldDB" id="A0A2P2PIQ5"/>
<accession>A0A2P2PIQ5</accession>
<evidence type="ECO:0000313" key="1">
    <source>
        <dbReference type="EMBL" id="MBX54615.1"/>
    </source>
</evidence>
<organism evidence="1">
    <name type="scientific">Rhizophora mucronata</name>
    <name type="common">Asiatic mangrove</name>
    <dbReference type="NCBI Taxonomy" id="61149"/>
    <lineage>
        <taxon>Eukaryota</taxon>
        <taxon>Viridiplantae</taxon>
        <taxon>Streptophyta</taxon>
        <taxon>Embryophyta</taxon>
        <taxon>Tracheophyta</taxon>
        <taxon>Spermatophyta</taxon>
        <taxon>Magnoliopsida</taxon>
        <taxon>eudicotyledons</taxon>
        <taxon>Gunneridae</taxon>
        <taxon>Pentapetalae</taxon>
        <taxon>rosids</taxon>
        <taxon>fabids</taxon>
        <taxon>Malpighiales</taxon>
        <taxon>Rhizophoraceae</taxon>
        <taxon>Rhizophora</taxon>
    </lineage>
</organism>
<proteinExistence type="predicted"/>
<reference evidence="1" key="1">
    <citation type="submission" date="2018-02" db="EMBL/GenBank/DDBJ databases">
        <title>Rhizophora mucronata_Transcriptome.</title>
        <authorList>
            <person name="Meera S.P."/>
            <person name="Sreeshan A."/>
            <person name="Augustine A."/>
        </authorList>
    </citation>
    <scope>NUCLEOTIDE SEQUENCE</scope>
    <source>
        <tissue evidence="1">Leaf</tissue>
    </source>
</reference>
<name>A0A2P2PIQ5_RHIMU</name>